<feature type="chain" id="PRO_5018585751" description="DUF4252 domain-containing protein" evidence="1">
    <location>
        <begin position="21"/>
        <end position="190"/>
    </location>
</feature>
<protein>
    <recommendedName>
        <fullName evidence="4">DUF4252 domain-containing protein</fullName>
    </recommendedName>
</protein>
<proteinExistence type="predicted"/>
<sequence>MMKKLFLTLSLLLLINVAFSQTYRENINTSFKVYCDLMREGQLEKAFDYVHPDLFTIVPKADMLKMFNTLFNSGEFTFKFLDFSIKKFNEPLIVEGKHYVVFKYNSNIAMKFNQMDSTKYDLMKVGLANKFGSENVTLDKASGFFKINAEKKSIAISTNGATDWKFVNIEPEQRIIMEKLLPKAVRDEVF</sequence>
<evidence type="ECO:0000256" key="1">
    <source>
        <dbReference type="SAM" id="SignalP"/>
    </source>
</evidence>
<reference evidence="2 3" key="1">
    <citation type="submission" date="2018-06" db="EMBL/GenBank/DDBJ databases">
        <title>Pedobacter endophyticus sp. nov., an endophytic bacterium isolated from a leaf of Triticum aestivum.</title>
        <authorList>
            <person name="Zhang L."/>
        </authorList>
    </citation>
    <scope>NUCLEOTIDE SEQUENCE [LARGE SCALE GENOMIC DNA]</scope>
    <source>
        <strain evidence="2 3">CM134L-2</strain>
    </source>
</reference>
<dbReference type="AlphaFoldDB" id="A0A3S3Q0U3"/>
<keyword evidence="3" id="KW-1185">Reference proteome</keyword>
<organism evidence="2 3">
    <name type="scientific">Pedobacter chitinilyticus</name>
    <dbReference type="NCBI Taxonomy" id="2233776"/>
    <lineage>
        <taxon>Bacteria</taxon>
        <taxon>Pseudomonadati</taxon>
        <taxon>Bacteroidota</taxon>
        <taxon>Sphingobacteriia</taxon>
        <taxon>Sphingobacteriales</taxon>
        <taxon>Sphingobacteriaceae</taxon>
        <taxon>Pedobacter</taxon>
    </lineage>
</organism>
<evidence type="ECO:0008006" key="4">
    <source>
        <dbReference type="Google" id="ProtNLM"/>
    </source>
</evidence>
<feature type="signal peptide" evidence="1">
    <location>
        <begin position="1"/>
        <end position="20"/>
    </location>
</feature>
<keyword evidence="1" id="KW-0732">Signal</keyword>
<accession>A0A3S3Q0U3</accession>
<dbReference type="Proteomes" id="UP000284120">
    <property type="component" value="Unassembled WGS sequence"/>
</dbReference>
<dbReference type="EMBL" id="SAYW01000001">
    <property type="protein sequence ID" value="RWU10309.1"/>
    <property type="molecule type" value="Genomic_DNA"/>
</dbReference>
<name>A0A3S3Q0U3_9SPHI</name>
<gene>
    <name evidence="2" type="ORF">DPV69_02905</name>
</gene>
<evidence type="ECO:0000313" key="3">
    <source>
        <dbReference type="Proteomes" id="UP000284120"/>
    </source>
</evidence>
<evidence type="ECO:0000313" key="2">
    <source>
        <dbReference type="EMBL" id="RWU10309.1"/>
    </source>
</evidence>
<dbReference type="RefSeq" id="WP_162926558.1">
    <property type="nucleotide sequence ID" value="NZ_SAYW01000001.1"/>
</dbReference>
<comment type="caution">
    <text evidence="2">The sequence shown here is derived from an EMBL/GenBank/DDBJ whole genome shotgun (WGS) entry which is preliminary data.</text>
</comment>